<sequence length="368" mass="40443">MIVRVAFTVDVEALSATIFAAVAAHSFHIFDLTLNVPIDLVDAVFSALRNDMSILRRLTIRLSSDSSELAVPDLPHDLIYKWASSGIRYLELSNIRIPLGPLPALPSVISLNYDLPPAPHDEALGSMFPNLRTLVLGGEFVEEYHRSCIGFCSSVSFLQFGSSLTEVVSSLSLASVPHVAVLSPPAHIAQVLFNHLDGDLEAHLVDAGGSVFRVVVVSRLSSYARNFIEGTQDYGTVFQPLCIFQQTSFFERVTHLSISPSVWDMMVVHYPRFPWITVLGICGDTDQEDLAVDVSAPLECTRLRTLSLRTNSATGSRIDLTQVRVSMRRVLVGVTYPLMLHLAEDITLLNDCDGAGDIFVRTDVDPFL</sequence>
<dbReference type="AlphaFoldDB" id="A0A165EH70"/>
<dbReference type="InParanoid" id="A0A165EH70"/>
<keyword evidence="2" id="KW-1185">Reference proteome</keyword>
<proteinExistence type="predicted"/>
<accession>A0A165EH70</accession>
<evidence type="ECO:0008006" key="3">
    <source>
        <dbReference type="Google" id="ProtNLM"/>
    </source>
</evidence>
<dbReference type="Proteomes" id="UP000077266">
    <property type="component" value="Unassembled WGS sequence"/>
</dbReference>
<dbReference type="EMBL" id="KV426140">
    <property type="protein sequence ID" value="KZV86923.1"/>
    <property type="molecule type" value="Genomic_DNA"/>
</dbReference>
<protein>
    <recommendedName>
        <fullName evidence="3">F-box domain-containing protein</fullName>
    </recommendedName>
</protein>
<evidence type="ECO:0000313" key="1">
    <source>
        <dbReference type="EMBL" id="KZV86923.1"/>
    </source>
</evidence>
<reference evidence="1 2" key="1">
    <citation type="journal article" date="2016" name="Mol. Biol. Evol.">
        <title>Comparative Genomics of Early-Diverging Mushroom-Forming Fungi Provides Insights into the Origins of Lignocellulose Decay Capabilities.</title>
        <authorList>
            <person name="Nagy L.G."/>
            <person name="Riley R."/>
            <person name="Tritt A."/>
            <person name="Adam C."/>
            <person name="Daum C."/>
            <person name="Floudas D."/>
            <person name="Sun H."/>
            <person name="Yadav J.S."/>
            <person name="Pangilinan J."/>
            <person name="Larsson K.H."/>
            <person name="Matsuura K."/>
            <person name="Barry K."/>
            <person name="Labutti K."/>
            <person name="Kuo R."/>
            <person name="Ohm R.A."/>
            <person name="Bhattacharya S.S."/>
            <person name="Shirouzu T."/>
            <person name="Yoshinaga Y."/>
            <person name="Martin F.M."/>
            <person name="Grigoriev I.V."/>
            <person name="Hibbett D.S."/>
        </authorList>
    </citation>
    <scope>NUCLEOTIDE SEQUENCE [LARGE SCALE GENOMIC DNA]</scope>
    <source>
        <strain evidence="1 2">HHB12029</strain>
    </source>
</reference>
<gene>
    <name evidence="1" type="ORF">EXIGLDRAFT_774127</name>
</gene>
<evidence type="ECO:0000313" key="2">
    <source>
        <dbReference type="Proteomes" id="UP000077266"/>
    </source>
</evidence>
<organism evidence="1 2">
    <name type="scientific">Exidia glandulosa HHB12029</name>
    <dbReference type="NCBI Taxonomy" id="1314781"/>
    <lineage>
        <taxon>Eukaryota</taxon>
        <taxon>Fungi</taxon>
        <taxon>Dikarya</taxon>
        <taxon>Basidiomycota</taxon>
        <taxon>Agaricomycotina</taxon>
        <taxon>Agaricomycetes</taxon>
        <taxon>Auriculariales</taxon>
        <taxon>Exidiaceae</taxon>
        <taxon>Exidia</taxon>
    </lineage>
</organism>
<name>A0A165EH70_EXIGL</name>